<protein>
    <recommendedName>
        <fullName evidence="2">Fibrobacter succinogenes major paralogous domain-containing protein</fullName>
    </recommendedName>
</protein>
<dbReference type="OrthoDB" id="9805760at2"/>
<gene>
    <name evidence="3" type="ORF">F8C82_09965</name>
</gene>
<dbReference type="EMBL" id="WBVQ01000002">
    <property type="protein sequence ID" value="KAB2816011.1"/>
    <property type="molecule type" value="Genomic_DNA"/>
</dbReference>
<feature type="domain" description="Fibrobacter succinogenes major paralogous" evidence="2">
    <location>
        <begin position="31"/>
        <end position="210"/>
    </location>
</feature>
<name>A0A6L3ZDW4_9FLAO</name>
<dbReference type="RefSeq" id="WP_151693440.1">
    <property type="nucleotide sequence ID" value="NZ_BMGX01000001.1"/>
</dbReference>
<dbReference type="NCBIfam" id="TIGR02145">
    <property type="entry name" value="Fib_succ_major"/>
    <property type="match status" value="1"/>
</dbReference>
<reference evidence="3 4" key="1">
    <citation type="submission" date="2019-10" db="EMBL/GenBank/DDBJ databases">
        <title>Genome sequence of Phaeocystidibacter marisrubri JCM30614 (type strain).</title>
        <authorList>
            <person name="Bowman J.P."/>
        </authorList>
    </citation>
    <scope>NUCLEOTIDE SEQUENCE [LARGE SCALE GENOMIC DNA]</scope>
    <source>
        <strain evidence="3 4">JCM 30614</strain>
    </source>
</reference>
<evidence type="ECO:0000256" key="1">
    <source>
        <dbReference type="SAM" id="SignalP"/>
    </source>
</evidence>
<proteinExistence type="predicted"/>
<accession>A0A6L3ZDW4</accession>
<feature type="chain" id="PRO_5026750099" description="Fibrobacter succinogenes major paralogous domain-containing protein" evidence="1">
    <location>
        <begin position="25"/>
        <end position="911"/>
    </location>
</feature>
<organism evidence="3 4">
    <name type="scientific">Phaeocystidibacter marisrubri</name>
    <dbReference type="NCBI Taxonomy" id="1577780"/>
    <lineage>
        <taxon>Bacteria</taxon>
        <taxon>Pseudomonadati</taxon>
        <taxon>Bacteroidota</taxon>
        <taxon>Flavobacteriia</taxon>
        <taxon>Flavobacteriales</taxon>
        <taxon>Phaeocystidibacteraceae</taxon>
        <taxon>Phaeocystidibacter</taxon>
    </lineage>
</organism>
<dbReference type="AlphaFoldDB" id="A0A6L3ZDW4"/>
<feature type="domain" description="Fibrobacter succinogenes major paralogous" evidence="2">
    <location>
        <begin position="222"/>
        <end position="396"/>
    </location>
</feature>
<dbReference type="Pfam" id="PF09603">
    <property type="entry name" value="Fib_succ_major"/>
    <property type="match status" value="2"/>
</dbReference>
<evidence type="ECO:0000313" key="4">
    <source>
        <dbReference type="Proteomes" id="UP000484164"/>
    </source>
</evidence>
<feature type="signal peptide" evidence="1">
    <location>
        <begin position="1"/>
        <end position="24"/>
    </location>
</feature>
<dbReference type="Proteomes" id="UP000484164">
    <property type="component" value="Unassembled WGS sequence"/>
</dbReference>
<sequence length="911" mass="101715">MSIFNLRRLAFLGGVFLHALVSQGQTNVPTVTIGNQVWAEQNLQVRTFNDGSEIQFATSLLEWHRLSASNQPMAFEYYDTITGTTIIYYNVQAINDPRGLAPEGFRIPTVEDYYSLMVNQGPGTFSQTVQKLCSNKGWYNTDKYGVPSDASGFNAYPTGVIAYKGRLNQIGYYSKLWLSGGYCISFSLRGYEQYPPSDYSFVGMPVRCIKNVSYPQRLVPMEINGVTWSQNILKTKHFRNGDPINIASSLTEFQALGDSQLPAVYITIPPGFIEDVYYYNDYAVRDSRGLVPVGWKLPSKNDYLNVYGPGPYTSTSMFKFMSEEGWLITGDGEPNDETGFSLQPFGAADGPRGYLRHRYSYLWTSDGEGSASIVGYQPYVNFSTVNRKWGLPVRCLYAGAPVVDIGQVEMEPINCMSAMVSCNLEIDGSSSFDVVQRGICYSTQNPTPNLNSRVMQLINDAGLQSGILEVTPDNTYYLRGFVKYVITIDNVKDTMVEYGPVFHQAVGPCSMDSYLINANHTLSQNLANAEPPLQPILPSCQQNGVYTTPPFYLDKHTIGWMGNDYLDVNTDRTVGCSADNCSLNPEDPKKMYYYTYNLSSKKFHKYCMEGAPADSWAEPRYLHQGMIYGITLNSDPNDPRGWEPTYEIFSFDTATQSIQSSVAVYKYLNGCFKMDFVFGNNGKIYGAINADCPSDPTLQNQVFEYDPSKPEGSRNPTYFYFNEVEGIEIFKDPQAIVSTRLLVGEGSLLYGIINKASTGEAYVFTFDTQSQELGILDTLLKVPGRYYGPLSDGPWNEIIGMYYGANSEPGVYHFYPEAVNDQAFGSSDDAIKAASINYNYQFTLKDGSVEYIGNNSYLIPVHLKLPEGTPVPYRDRLILLNLENPDAPAVQLVPDNIPADGYYGTKVLFTN</sequence>
<keyword evidence="4" id="KW-1185">Reference proteome</keyword>
<comment type="caution">
    <text evidence="3">The sequence shown here is derived from an EMBL/GenBank/DDBJ whole genome shotgun (WGS) entry which is preliminary data.</text>
</comment>
<keyword evidence="1" id="KW-0732">Signal</keyword>
<evidence type="ECO:0000259" key="2">
    <source>
        <dbReference type="Pfam" id="PF09603"/>
    </source>
</evidence>
<evidence type="ECO:0000313" key="3">
    <source>
        <dbReference type="EMBL" id="KAB2816011.1"/>
    </source>
</evidence>
<dbReference type="InterPro" id="IPR011871">
    <property type="entry name" value="Fib_succ_major"/>
</dbReference>